<dbReference type="InterPro" id="IPR018247">
    <property type="entry name" value="EF_Hand_1_Ca_BS"/>
</dbReference>
<feature type="domain" description="EF-hand" evidence="2">
    <location>
        <begin position="192"/>
        <end position="227"/>
    </location>
</feature>
<dbReference type="PANTHER" id="PTHR23064">
    <property type="entry name" value="TROPONIN"/>
    <property type="match status" value="1"/>
</dbReference>
<dbReference type="InterPro" id="IPR002048">
    <property type="entry name" value="EF_hand_dom"/>
</dbReference>
<dbReference type="Proteomes" id="UP001370490">
    <property type="component" value="Unassembled WGS sequence"/>
</dbReference>
<dbReference type="Pfam" id="PF13499">
    <property type="entry name" value="EF-hand_7"/>
    <property type="match status" value="2"/>
</dbReference>
<comment type="caution">
    <text evidence="3">The sequence shown here is derived from an EMBL/GenBank/DDBJ whole genome shotgun (WGS) entry which is preliminary data.</text>
</comment>
<keyword evidence="4" id="KW-1185">Reference proteome</keyword>
<sequence>MLRRSELYMILHYISIEYSFLAKFLMRHRVLVEGTSHPCPAFKSLSNKVADVLCWRSSLNKYKNLDAKLESKVMEIKRGASGQKKFRSFNSIILKFPQYKEGLRNIRSVFDEYDEDSNGAIDFDEFNKCLNKLQVHLTDKEAKDLYDSCDIDNRHGIQFNEFIVLLCLVYLLMEPFSSTETISRIGSPELEATFNTIIETFLFLDKNGDGRLNKKDIVQALHGSSPQERSPAHVNRNRFREIDWNRRGKVSFREFLFSFIDWVGFDMDNEN</sequence>
<gene>
    <name evidence="3" type="ORF">RJ641_021599</name>
</gene>
<protein>
    <submittedName>
        <fullName evidence="3">EF-hand domain</fullName>
    </submittedName>
</protein>
<organism evidence="3 4">
    <name type="scientific">Dillenia turbinata</name>
    <dbReference type="NCBI Taxonomy" id="194707"/>
    <lineage>
        <taxon>Eukaryota</taxon>
        <taxon>Viridiplantae</taxon>
        <taxon>Streptophyta</taxon>
        <taxon>Embryophyta</taxon>
        <taxon>Tracheophyta</taxon>
        <taxon>Spermatophyta</taxon>
        <taxon>Magnoliopsida</taxon>
        <taxon>eudicotyledons</taxon>
        <taxon>Gunneridae</taxon>
        <taxon>Pentapetalae</taxon>
        <taxon>Dilleniales</taxon>
        <taxon>Dilleniaceae</taxon>
        <taxon>Dillenia</taxon>
    </lineage>
</organism>
<dbReference type="AlphaFoldDB" id="A0AAN8UPZ2"/>
<dbReference type="InterPro" id="IPR011992">
    <property type="entry name" value="EF-hand-dom_pair"/>
</dbReference>
<feature type="domain" description="EF-hand" evidence="2">
    <location>
        <begin position="101"/>
        <end position="136"/>
    </location>
</feature>
<feature type="non-terminal residue" evidence="3">
    <location>
        <position position="271"/>
    </location>
</feature>
<dbReference type="SUPFAM" id="SSF47473">
    <property type="entry name" value="EF-hand"/>
    <property type="match status" value="1"/>
</dbReference>
<dbReference type="SMART" id="SM00054">
    <property type="entry name" value="EFh"/>
    <property type="match status" value="2"/>
</dbReference>
<dbReference type="PROSITE" id="PS00018">
    <property type="entry name" value="EF_HAND_1"/>
    <property type="match status" value="2"/>
</dbReference>
<dbReference type="CDD" id="cd00051">
    <property type="entry name" value="EFh"/>
    <property type="match status" value="1"/>
</dbReference>
<dbReference type="PROSITE" id="PS50222">
    <property type="entry name" value="EF_HAND_2"/>
    <property type="match status" value="2"/>
</dbReference>
<dbReference type="InterPro" id="IPR052591">
    <property type="entry name" value="CML21-like"/>
</dbReference>
<evidence type="ECO:0000256" key="1">
    <source>
        <dbReference type="ARBA" id="ARBA00022837"/>
    </source>
</evidence>
<dbReference type="EMBL" id="JBAMMX010000026">
    <property type="protein sequence ID" value="KAK6914278.1"/>
    <property type="molecule type" value="Genomic_DNA"/>
</dbReference>
<proteinExistence type="predicted"/>
<keyword evidence="1" id="KW-0106">Calcium</keyword>
<name>A0AAN8UPZ2_9MAGN</name>
<accession>A0AAN8UPZ2</accession>
<evidence type="ECO:0000313" key="4">
    <source>
        <dbReference type="Proteomes" id="UP001370490"/>
    </source>
</evidence>
<dbReference type="GO" id="GO:0005509">
    <property type="term" value="F:calcium ion binding"/>
    <property type="evidence" value="ECO:0007669"/>
    <property type="project" value="InterPro"/>
</dbReference>
<dbReference type="Gene3D" id="1.10.238.10">
    <property type="entry name" value="EF-hand"/>
    <property type="match status" value="2"/>
</dbReference>
<evidence type="ECO:0000259" key="2">
    <source>
        <dbReference type="PROSITE" id="PS50222"/>
    </source>
</evidence>
<evidence type="ECO:0000313" key="3">
    <source>
        <dbReference type="EMBL" id="KAK6914278.1"/>
    </source>
</evidence>
<reference evidence="3 4" key="1">
    <citation type="submission" date="2023-12" db="EMBL/GenBank/DDBJ databases">
        <title>A high-quality genome assembly for Dillenia turbinata (Dilleniales).</title>
        <authorList>
            <person name="Chanderbali A."/>
        </authorList>
    </citation>
    <scope>NUCLEOTIDE SEQUENCE [LARGE SCALE GENOMIC DNA]</scope>
    <source>
        <strain evidence="3">LSX21</strain>
        <tissue evidence="3">Leaf</tissue>
    </source>
</reference>